<dbReference type="AlphaFoldDB" id="A0AA36HZ12"/>
<keyword evidence="3" id="KW-1185">Reference proteome</keyword>
<evidence type="ECO:0000313" key="2">
    <source>
        <dbReference type="EMBL" id="CAJ1377982.1"/>
    </source>
</evidence>
<feature type="compositionally biased region" description="Low complexity" evidence="1">
    <location>
        <begin position="515"/>
        <end position="526"/>
    </location>
</feature>
<feature type="compositionally biased region" description="Acidic residues" evidence="1">
    <location>
        <begin position="335"/>
        <end position="345"/>
    </location>
</feature>
<accession>A0AA36HZ12</accession>
<feature type="compositionally biased region" description="Basic and acidic residues" evidence="1">
    <location>
        <begin position="346"/>
        <end position="363"/>
    </location>
</feature>
<gene>
    <name evidence="2" type="ORF">EVOR1521_LOCUS6655</name>
</gene>
<name>A0AA36HZ12_9DINO</name>
<sequence length="716" mass="79558">MPGGLLQSLLTQLDLHGDLPTIDSRVCRHRPQLADFLPNSTTLQRGSRRHFVSFKKKKEDANDCYCPALGHCVPGFQCPLGEHIDRSKCFHTVTVKYPADTDYLQCLKDKEEDPEKECELKILEEVKIKTGGWFFFGGEGHPVAHKVKGLAKEAGVKEGYELIAIDGNQADWREPGFKAYIKNLKWDPPAGGTPVELTPGDGCKHPPPPPPPKPPPGLPGRFPFSFQEVSQGASEGGEAEEAEEKKIEPCYPNGHSLTFKVSAPVWMFWIGPKTTCQAFRETCCSEGSTREGPEDMFAEACATKQMCKPQESCDQMPGRPGVCKYQVLELKGDYDDQQENEDKEDEAAKDVENEEQQQERKEEEQEAEDEGEEEPIDWGGGEDNQEEHHEDEGDTIEVEKVEAEEEVNDADGEAVIVPGAEDWRQELFRQDPCRNLAMVLFMGARDVRQIWLCPLTPSQLRIRAQMRLGHLGDAPERVLEQLKEARLLQVLARSAPFFELALSHMERLLAKDAPSRPSRSQRSTPSDGADEPDRVSLPPLKPPAQAQPAASSVGTCALLGELVAAACRLLMQSLQDVKMQRRGRQRGVDSNAGDHLQMALQFLALKALETSSDRLDEEEATAVIEFAGSSALMATWRELQELRDEDFWLLRNAGIPGIGTLSTTLFPAPASRAIWPASRLQQAGERQGASTAWRKSLRRVAGSSCCHSWRSFCPGR</sequence>
<dbReference type="EMBL" id="CAUJNA010000504">
    <property type="protein sequence ID" value="CAJ1377982.1"/>
    <property type="molecule type" value="Genomic_DNA"/>
</dbReference>
<feature type="region of interest" description="Disordered" evidence="1">
    <location>
        <begin position="191"/>
        <end position="247"/>
    </location>
</feature>
<feature type="region of interest" description="Disordered" evidence="1">
    <location>
        <begin position="333"/>
        <end position="395"/>
    </location>
</feature>
<dbReference type="Proteomes" id="UP001178507">
    <property type="component" value="Unassembled WGS sequence"/>
</dbReference>
<comment type="caution">
    <text evidence="2">The sequence shown here is derived from an EMBL/GenBank/DDBJ whole genome shotgun (WGS) entry which is preliminary data.</text>
</comment>
<evidence type="ECO:0000313" key="3">
    <source>
        <dbReference type="Proteomes" id="UP001178507"/>
    </source>
</evidence>
<proteinExistence type="predicted"/>
<reference evidence="2" key="1">
    <citation type="submission" date="2023-08" db="EMBL/GenBank/DDBJ databases">
        <authorList>
            <person name="Chen Y."/>
            <person name="Shah S."/>
            <person name="Dougan E. K."/>
            <person name="Thang M."/>
            <person name="Chan C."/>
        </authorList>
    </citation>
    <scope>NUCLEOTIDE SEQUENCE</scope>
</reference>
<evidence type="ECO:0000256" key="1">
    <source>
        <dbReference type="SAM" id="MobiDB-lite"/>
    </source>
</evidence>
<feature type="compositionally biased region" description="Acidic residues" evidence="1">
    <location>
        <begin position="364"/>
        <end position="376"/>
    </location>
</feature>
<protein>
    <submittedName>
        <fullName evidence="2">Uncharacterized protein</fullName>
    </submittedName>
</protein>
<feature type="compositionally biased region" description="Basic and acidic residues" evidence="1">
    <location>
        <begin position="386"/>
        <end position="395"/>
    </location>
</feature>
<feature type="compositionally biased region" description="Pro residues" evidence="1">
    <location>
        <begin position="205"/>
        <end position="218"/>
    </location>
</feature>
<organism evidence="2 3">
    <name type="scientific">Effrenium voratum</name>
    <dbReference type="NCBI Taxonomy" id="2562239"/>
    <lineage>
        <taxon>Eukaryota</taxon>
        <taxon>Sar</taxon>
        <taxon>Alveolata</taxon>
        <taxon>Dinophyceae</taxon>
        <taxon>Suessiales</taxon>
        <taxon>Symbiodiniaceae</taxon>
        <taxon>Effrenium</taxon>
    </lineage>
</organism>
<feature type="region of interest" description="Disordered" evidence="1">
    <location>
        <begin position="511"/>
        <end position="548"/>
    </location>
</feature>